<sequence length="369" mass="40158">MSTAGDPAVAAAAAAAAATPSGRAPRLPRWTRQEILVLIEGKRMVEGRGGRGARGRAAAAAASGEASAVAALEPKWAAVAEYCRRHGLERGPVQCRKRWSNLAGDYKKVKEWERAAAASREPSFWAMRNDARRERRLPGFFDREVYDILEGRGRAIVDGRSARNAAAEQPAPVRVDEDKEAEVPEAVFDSGRPATEEALFSEDEEEEEEDAPPVAPPPPPPPVIAVPVSEKPEASRQQQSAEQDTVLSLNVMIRWKYLNSKQTRYTDAISEAGTSKDTQPEQSSERDAPAQQGGQKRPRTVEGAGEGTADLESKLVEILDRNSRLVAAQLEAQNQNCELDREQRKDQANSLVVVLGRLADALGRIADKL</sequence>
<evidence type="ECO:0000256" key="1">
    <source>
        <dbReference type="SAM" id="MobiDB-lite"/>
    </source>
</evidence>
<feature type="region of interest" description="Disordered" evidence="1">
    <location>
        <begin position="161"/>
        <end position="243"/>
    </location>
</feature>
<feature type="region of interest" description="Disordered" evidence="1">
    <location>
        <begin position="1"/>
        <end position="26"/>
    </location>
</feature>
<feature type="compositionally biased region" description="Polar residues" evidence="1">
    <location>
        <begin position="272"/>
        <end position="282"/>
    </location>
</feature>
<dbReference type="InterPro" id="IPR001005">
    <property type="entry name" value="SANT/Myb"/>
</dbReference>
<dbReference type="PANTHER" id="PTHR47211">
    <property type="entry name" value="TRIHELIX TRANSCRIPTION FACTOR ASR3"/>
    <property type="match status" value="1"/>
</dbReference>
<dbReference type="eggNOG" id="ENOG502QTXI">
    <property type="taxonomic scope" value="Eukaryota"/>
</dbReference>
<accession>A0A1D6Q2A0</accession>
<dbReference type="ExpressionAtlas" id="A0A1D6Q2A0">
    <property type="expression patterns" value="baseline and differential"/>
</dbReference>
<dbReference type="AlphaFoldDB" id="A0A1D6Q2A0"/>
<dbReference type="PANTHER" id="PTHR47211:SF2">
    <property type="entry name" value="TRIHELIX TRANSCRIPTION FACTOR ASR3"/>
    <property type="match status" value="1"/>
</dbReference>
<dbReference type="PROSITE" id="PS50090">
    <property type="entry name" value="MYB_LIKE"/>
    <property type="match status" value="1"/>
</dbReference>
<dbReference type="InterPro" id="IPR044822">
    <property type="entry name" value="Myb_DNA-bind_4"/>
</dbReference>
<gene>
    <name evidence="2" type="ORF">ZEAMMB73_Zm00001d050583</name>
</gene>
<evidence type="ECO:0000313" key="2">
    <source>
        <dbReference type="EMBL" id="AQK52725.1"/>
    </source>
</evidence>
<dbReference type="OMA" id="IMRSDVR"/>
<feature type="region of interest" description="Disordered" evidence="1">
    <location>
        <begin position="270"/>
        <end position="309"/>
    </location>
</feature>
<proteinExistence type="predicted"/>
<dbReference type="STRING" id="4577.A0A1D6Q2A0"/>
<feature type="compositionally biased region" description="Low complexity" evidence="1">
    <location>
        <begin position="8"/>
        <end position="18"/>
    </location>
</feature>
<organism evidence="2">
    <name type="scientific">Zea mays</name>
    <name type="common">Maize</name>
    <dbReference type="NCBI Taxonomy" id="4577"/>
    <lineage>
        <taxon>Eukaryota</taxon>
        <taxon>Viridiplantae</taxon>
        <taxon>Streptophyta</taxon>
        <taxon>Embryophyta</taxon>
        <taxon>Tracheophyta</taxon>
        <taxon>Spermatophyta</taxon>
        <taxon>Magnoliopsida</taxon>
        <taxon>Liliopsida</taxon>
        <taxon>Poales</taxon>
        <taxon>Poaceae</taxon>
        <taxon>PACMAD clade</taxon>
        <taxon>Panicoideae</taxon>
        <taxon>Andropogonodae</taxon>
        <taxon>Andropogoneae</taxon>
        <taxon>Tripsacinae</taxon>
        <taxon>Zea</taxon>
    </lineage>
</organism>
<feature type="compositionally biased region" description="Acidic residues" evidence="1">
    <location>
        <begin position="199"/>
        <end position="211"/>
    </location>
</feature>
<reference evidence="2" key="1">
    <citation type="submission" date="2015-12" db="EMBL/GenBank/DDBJ databases">
        <title>Update maize B73 reference genome by single molecule sequencing technologies.</title>
        <authorList>
            <consortium name="Maize Genome Sequencing Project"/>
            <person name="Ware D."/>
        </authorList>
    </citation>
    <scope>NUCLEOTIDE SEQUENCE</scope>
    <source>
        <tissue evidence="2">Seedling</tissue>
    </source>
</reference>
<dbReference type="Gene3D" id="1.10.10.60">
    <property type="entry name" value="Homeodomain-like"/>
    <property type="match status" value="1"/>
</dbReference>
<dbReference type="Pfam" id="PF13837">
    <property type="entry name" value="Myb_DNA-bind_4"/>
    <property type="match status" value="1"/>
</dbReference>
<feature type="compositionally biased region" description="Pro residues" evidence="1">
    <location>
        <begin position="213"/>
        <end position="224"/>
    </location>
</feature>
<dbReference type="PaxDb" id="4577-GRMZM2G162840_P01"/>
<protein>
    <submittedName>
        <fullName evidence="2">Trihelix transcription factor ASR3</fullName>
    </submittedName>
</protein>
<name>A0A1D6Q2A0_MAIZE</name>
<dbReference type="InParanoid" id="A0A1D6Q2A0"/>
<dbReference type="FunCoup" id="A0A1D6Q2A0">
    <property type="interactions" value="1011"/>
</dbReference>
<dbReference type="EMBL" id="CM000780">
    <property type="protein sequence ID" value="AQK52725.1"/>
    <property type="molecule type" value="Genomic_DNA"/>
</dbReference>